<reference evidence="2" key="1">
    <citation type="journal article" date="2017" name="Proc. Natl. Acad. Sci. U.S.A.">
        <title>Simulation of Deepwater Horizon oil plume reveals substrate specialization within a complex community of hydrocarbon-degraders.</title>
        <authorList>
            <person name="Hu P."/>
            <person name="Dubinsky E.A."/>
            <person name="Probst A.J."/>
            <person name="Wang J."/>
            <person name="Sieber C.M.K."/>
            <person name="Tom L.M."/>
            <person name="Gardinali P."/>
            <person name="Banfield J.F."/>
            <person name="Atlas R.M."/>
            <person name="Andersen G.L."/>
        </authorList>
    </citation>
    <scope>NUCLEOTIDE SEQUENCE [LARGE SCALE GENOMIC DNA]</scope>
</reference>
<name>A0A1Y5FCJ1_9BACT</name>
<sequence>MRIAYTHLVASRGQFYVEELKDIYERIGISVESLNLPSPRGIYYFETNRVDALGIRIGSYDKFNPDAIKVNVPIFDKVGIREWVLKEDLERVSKNKKNFVVSIRGDIAPKAYSKRMKIKVNHYSLDIQTALQMLKKKRADVLILTDIAVKVSGLYKILVPLNDRVLQDKLYHFIHKSKAHLLSQLEIEFRKSKKEGKFSLEVKK</sequence>
<dbReference type="Proteomes" id="UP000196531">
    <property type="component" value="Unassembled WGS sequence"/>
</dbReference>
<accession>A0A1Y5FCJ1</accession>
<evidence type="ECO:0000313" key="2">
    <source>
        <dbReference type="Proteomes" id="UP000196531"/>
    </source>
</evidence>
<dbReference type="EMBL" id="MAAO01000002">
    <property type="protein sequence ID" value="OUR99740.1"/>
    <property type="molecule type" value="Genomic_DNA"/>
</dbReference>
<evidence type="ECO:0008006" key="3">
    <source>
        <dbReference type="Google" id="ProtNLM"/>
    </source>
</evidence>
<organism evidence="1 2">
    <name type="scientific">Halobacteriovorax marinus</name>
    <dbReference type="NCBI Taxonomy" id="97084"/>
    <lineage>
        <taxon>Bacteria</taxon>
        <taxon>Pseudomonadati</taxon>
        <taxon>Bdellovibrionota</taxon>
        <taxon>Bacteriovoracia</taxon>
        <taxon>Bacteriovoracales</taxon>
        <taxon>Halobacteriovoraceae</taxon>
        <taxon>Halobacteriovorax</taxon>
    </lineage>
</organism>
<comment type="caution">
    <text evidence="1">The sequence shown here is derived from an EMBL/GenBank/DDBJ whole genome shotgun (WGS) entry which is preliminary data.</text>
</comment>
<dbReference type="AlphaFoldDB" id="A0A1Y5FCJ1"/>
<gene>
    <name evidence="1" type="ORF">A9Q84_01570</name>
</gene>
<protein>
    <recommendedName>
        <fullName evidence="3">Solute-binding protein family 3/N-terminal domain-containing protein</fullName>
    </recommendedName>
</protein>
<evidence type="ECO:0000313" key="1">
    <source>
        <dbReference type="EMBL" id="OUR99740.1"/>
    </source>
</evidence>
<dbReference type="SUPFAM" id="SSF53850">
    <property type="entry name" value="Periplasmic binding protein-like II"/>
    <property type="match status" value="1"/>
</dbReference>
<proteinExistence type="predicted"/>